<comment type="caution">
    <text evidence="1">The sequence shown here is derived from an EMBL/GenBank/DDBJ whole genome shotgun (WGS) entry which is preliminary data.</text>
</comment>
<name>A0ABS8AIJ3_9BACT</name>
<dbReference type="Proteomes" id="UP001165297">
    <property type="component" value="Unassembled WGS sequence"/>
</dbReference>
<keyword evidence="2" id="KW-1185">Reference proteome</keyword>
<dbReference type="RefSeq" id="WP_226189418.1">
    <property type="nucleotide sequence ID" value="NZ_JAJADQ010000012.1"/>
</dbReference>
<organism evidence="1 2">
    <name type="scientific">Hymenobacter nitidus</name>
    <dbReference type="NCBI Taxonomy" id="2880929"/>
    <lineage>
        <taxon>Bacteria</taxon>
        <taxon>Pseudomonadati</taxon>
        <taxon>Bacteroidota</taxon>
        <taxon>Cytophagia</taxon>
        <taxon>Cytophagales</taxon>
        <taxon>Hymenobacteraceae</taxon>
        <taxon>Hymenobacter</taxon>
    </lineage>
</organism>
<dbReference type="PROSITE" id="PS51257">
    <property type="entry name" value="PROKAR_LIPOPROTEIN"/>
    <property type="match status" value="1"/>
</dbReference>
<proteinExistence type="predicted"/>
<dbReference type="EMBL" id="JAJADQ010000012">
    <property type="protein sequence ID" value="MCB2379904.1"/>
    <property type="molecule type" value="Genomic_DNA"/>
</dbReference>
<protein>
    <recommendedName>
        <fullName evidence="3">Outer membrane protein beta-barrel domain-containing protein</fullName>
    </recommendedName>
</protein>
<accession>A0ABS8AIJ3</accession>
<reference evidence="1" key="1">
    <citation type="submission" date="2021-10" db="EMBL/GenBank/DDBJ databases">
        <authorList>
            <person name="Dean J.D."/>
            <person name="Kim M.K."/>
            <person name="Newey C.N."/>
            <person name="Stoker T.S."/>
            <person name="Thompson D.W."/>
            <person name="Grose J.H."/>
        </authorList>
    </citation>
    <scope>NUCLEOTIDE SEQUENCE</scope>
    <source>
        <strain evidence="1">BT635</strain>
    </source>
</reference>
<gene>
    <name evidence="1" type="ORF">LGH70_20070</name>
</gene>
<evidence type="ECO:0008006" key="3">
    <source>
        <dbReference type="Google" id="ProtNLM"/>
    </source>
</evidence>
<sequence length="274" mass="29683">MATRNLYSALSYSLTLLLLGSCTVYVPMQPTVSTVSCQGQLELAGSMQANSRLEGTAVYSPLPHTLVMAAGSFRPKIGDTTFSATRQWEAGLGSYAHLGSGWLLTGMAGYGRATTSKAIPGVAIGIYGGGTSVYDARYRKLFGQLSLAHEARRQSFGVVYRLARVSYDQLDYRFGLDNTAAVVAIPMKSAFRHEGLSFYRVGLDPRNRWQLQATLGLSVAQQPERVVTPVGPNRNDGYTEQNEAKKASRPVLMTSLGVVFRPQFLSRKAAGSQP</sequence>
<evidence type="ECO:0000313" key="1">
    <source>
        <dbReference type="EMBL" id="MCB2379904.1"/>
    </source>
</evidence>
<evidence type="ECO:0000313" key="2">
    <source>
        <dbReference type="Proteomes" id="UP001165297"/>
    </source>
</evidence>